<dbReference type="InterPro" id="IPR050736">
    <property type="entry name" value="Sensor_HK_Regulatory"/>
</dbReference>
<feature type="domain" description="Histidine kinase" evidence="7">
    <location>
        <begin position="194"/>
        <end position="412"/>
    </location>
</feature>
<dbReference type="SMART" id="SM00388">
    <property type="entry name" value="HisKA"/>
    <property type="match status" value="1"/>
</dbReference>
<dbReference type="PANTHER" id="PTHR43711">
    <property type="entry name" value="TWO-COMPONENT HISTIDINE KINASE"/>
    <property type="match status" value="1"/>
</dbReference>
<dbReference type="FunFam" id="3.30.450.20:FF:000099">
    <property type="entry name" value="Sensory box sensor histidine kinase"/>
    <property type="match status" value="1"/>
</dbReference>
<dbReference type="NCBIfam" id="TIGR00229">
    <property type="entry name" value="sensory_box"/>
    <property type="match status" value="1"/>
</dbReference>
<dbReference type="Pfam" id="PF02518">
    <property type="entry name" value="HATPase_c"/>
    <property type="match status" value="1"/>
</dbReference>
<dbReference type="PROSITE" id="PS50109">
    <property type="entry name" value="HIS_KIN"/>
    <property type="match status" value="1"/>
</dbReference>
<evidence type="ECO:0000256" key="6">
    <source>
        <dbReference type="ARBA" id="ARBA00023012"/>
    </source>
</evidence>
<dbReference type="InterPro" id="IPR003594">
    <property type="entry name" value="HATPase_dom"/>
</dbReference>
<dbReference type="InterPro" id="IPR003661">
    <property type="entry name" value="HisK_dim/P_dom"/>
</dbReference>
<dbReference type="EC" id="2.7.13.3" evidence="2"/>
<feature type="domain" description="PAC" evidence="9">
    <location>
        <begin position="129"/>
        <end position="183"/>
    </location>
</feature>
<dbReference type="InterPro" id="IPR004358">
    <property type="entry name" value="Sig_transdc_His_kin-like_C"/>
</dbReference>
<protein>
    <recommendedName>
        <fullName evidence="2">histidine kinase</fullName>
        <ecNumber evidence="2">2.7.13.3</ecNumber>
    </recommendedName>
</protein>
<dbReference type="PROSITE" id="PS50113">
    <property type="entry name" value="PAC"/>
    <property type="match status" value="1"/>
</dbReference>
<evidence type="ECO:0000256" key="3">
    <source>
        <dbReference type="ARBA" id="ARBA00022553"/>
    </source>
</evidence>
<comment type="caution">
    <text evidence="10">The sequence shown here is derived from an EMBL/GenBank/DDBJ whole genome shotgun (WGS) entry which is preliminary data.</text>
</comment>
<evidence type="ECO:0000259" key="9">
    <source>
        <dbReference type="PROSITE" id="PS50113"/>
    </source>
</evidence>
<name>A0A4Z0BFW3_9BURK</name>
<dbReference type="Pfam" id="PF00512">
    <property type="entry name" value="HisKA"/>
    <property type="match status" value="1"/>
</dbReference>
<keyword evidence="5" id="KW-0418">Kinase</keyword>
<accession>A0A4Z0BFW3</accession>
<dbReference type="InterPro" id="IPR005467">
    <property type="entry name" value="His_kinase_dom"/>
</dbReference>
<dbReference type="PROSITE" id="PS50112">
    <property type="entry name" value="PAS"/>
    <property type="match status" value="1"/>
</dbReference>
<evidence type="ECO:0000256" key="4">
    <source>
        <dbReference type="ARBA" id="ARBA00022679"/>
    </source>
</evidence>
<evidence type="ECO:0000313" key="11">
    <source>
        <dbReference type="Proteomes" id="UP000297839"/>
    </source>
</evidence>
<dbReference type="InterPro" id="IPR001610">
    <property type="entry name" value="PAC"/>
</dbReference>
<feature type="domain" description="PAS" evidence="8">
    <location>
        <begin position="58"/>
        <end position="128"/>
    </location>
</feature>
<dbReference type="InterPro" id="IPR000014">
    <property type="entry name" value="PAS"/>
</dbReference>
<dbReference type="InterPro" id="IPR000700">
    <property type="entry name" value="PAS-assoc_C"/>
</dbReference>
<dbReference type="Proteomes" id="UP000297839">
    <property type="component" value="Unassembled WGS sequence"/>
</dbReference>
<dbReference type="SUPFAM" id="SSF55785">
    <property type="entry name" value="PYP-like sensor domain (PAS domain)"/>
    <property type="match status" value="1"/>
</dbReference>
<dbReference type="EMBL" id="SMLK01000008">
    <property type="protein sequence ID" value="TFY97187.1"/>
    <property type="molecule type" value="Genomic_DNA"/>
</dbReference>
<sequence>MSSCGGPWMQRMGSCHARTRGRCRAAFAKPERMRIAFAHNLRRALTWRRPRPDIYRSGEDMFKLLADNIAQLAWIAEPDGRMSWYNKRWLEFSGTTQEQMRKLGWEHVHHPDHLDRVRQKVQRHLQTGEPWKDLVAQRRSDGVYRWFLSHAFPLRDETGRILKWFGTNTDITEQLALEEELRASDRRKSEFISVLAHELRNPMAPLWNSLEILQRFPAQDEKQVRALAVAERQVRHMAKLLDDLLDISRVGTGKLHIEREPCDAAGIASQVVGDFAGVFATRGVALEGTGLDRPCRVLGDASRITQALSNLLSNAVKFTPKGGRVRVRVGRSEGQVEIAVSDSGRGIAAEMLPTLFQPFRTHMDRESLKEGGLGLGLPLVKHLVEAQGGTVEARSEGCGRGAEFILRLPAAAPGGQAAEPARPLPAYASAEI</sequence>
<dbReference type="InterPro" id="IPR013656">
    <property type="entry name" value="PAS_4"/>
</dbReference>
<gene>
    <name evidence="10" type="ORF">EZ216_19090</name>
</gene>
<evidence type="ECO:0000313" key="10">
    <source>
        <dbReference type="EMBL" id="TFY97187.1"/>
    </source>
</evidence>
<evidence type="ECO:0000256" key="5">
    <source>
        <dbReference type="ARBA" id="ARBA00022777"/>
    </source>
</evidence>
<dbReference type="AlphaFoldDB" id="A0A4Z0BFW3"/>
<dbReference type="SUPFAM" id="SSF47384">
    <property type="entry name" value="Homodimeric domain of signal transducing histidine kinase"/>
    <property type="match status" value="1"/>
</dbReference>
<keyword evidence="11" id="KW-1185">Reference proteome</keyword>
<keyword evidence="3" id="KW-0597">Phosphoprotein</keyword>
<dbReference type="SUPFAM" id="SSF55874">
    <property type="entry name" value="ATPase domain of HSP90 chaperone/DNA topoisomerase II/histidine kinase"/>
    <property type="match status" value="1"/>
</dbReference>
<dbReference type="SMART" id="SM00387">
    <property type="entry name" value="HATPase_c"/>
    <property type="match status" value="1"/>
</dbReference>
<dbReference type="CDD" id="cd00082">
    <property type="entry name" value="HisKA"/>
    <property type="match status" value="1"/>
</dbReference>
<dbReference type="SMART" id="SM00086">
    <property type="entry name" value="PAC"/>
    <property type="match status" value="1"/>
</dbReference>
<evidence type="ECO:0000259" key="7">
    <source>
        <dbReference type="PROSITE" id="PS50109"/>
    </source>
</evidence>
<dbReference type="InterPro" id="IPR036097">
    <property type="entry name" value="HisK_dim/P_sf"/>
</dbReference>
<dbReference type="Gene3D" id="3.30.565.10">
    <property type="entry name" value="Histidine kinase-like ATPase, C-terminal domain"/>
    <property type="match status" value="1"/>
</dbReference>
<dbReference type="SMART" id="SM00091">
    <property type="entry name" value="PAS"/>
    <property type="match status" value="1"/>
</dbReference>
<dbReference type="Pfam" id="PF08448">
    <property type="entry name" value="PAS_4"/>
    <property type="match status" value="1"/>
</dbReference>
<dbReference type="GO" id="GO:0000155">
    <property type="term" value="F:phosphorelay sensor kinase activity"/>
    <property type="evidence" value="ECO:0007669"/>
    <property type="project" value="InterPro"/>
</dbReference>
<organism evidence="10 11">
    <name type="scientific">Ramlibacter humi</name>
    <dbReference type="NCBI Taxonomy" id="2530451"/>
    <lineage>
        <taxon>Bacteria</taxon>
        <taxon>Pseudomonadati</taxon>
        <taxon>Pseudomonadota</taxon>
        <taxon>Betaproteobacteria</taxon>
        <taxon>Burkholderiales</taxon>
        <taxon>Comamonadaceae</taxon>
        <taxon>Ramlibacter</taxon>
    </lineage>
</organism>
<reference evidence="10 11" key="1">
    <citation type="submission" date="2019-03" db="EMBL/GenBank/DDBJ databases">
        <title>Ramlibacter sp. 18x22-1, whole genome shotgun sequence.</title>
        <authorList>
            <person name="Zhang X."/>
            <person name="Feng G."/>
            <person name="Zhu H."/>
        </authorList>
    </citation>
    <scope>NUCLEOTIDE SEQUENCE [LARGE SCALE GENOMIC DNA]</scope>
    <source>
        <strain evidence="10 11">18x22-1</strain>
    </source>
</reference>
<dbReference type="CDD" id="cd00130">
    <property type="entry name" value="PAS"/>
    <property type="match status" value="1"/>
</dbReference>
<dbReference type="Gene3D" id="1.10.287.130">
    <property type="match status" value="1"/>
</dbReference>
<comment type="catalytic activity">
    <reaction evidence="1">
        <text>ATP + protein L-histidine = ADP + protein N-phospho-L-histidine.</text>
        <dbReference type="EC" id="2.7.13.3"/>
    </reaction>
</comment>
<dbReference type="PRINTS" id="PR00344">
    <property type="entry name" value="BCTRLSENSOR"/>
</dbReference>
<keyword evidence="6" id="KW-0902">Two-component regulatory system</keyword>
<evidence type="ECO:0000256" key="1">
    <source>
        <dbReference type="ARBA" id="ARBA00000085"/>
    </source>
</evidence>
<dbReference type="InterPro" id="IPR035965">
    <property type="entry name" value="PAS-like_dom_sf"/>
</dbReference>
<evidence type="ECO:0000259" key="8">
    <source>
        <dbReference type="PROSITE" id="PS50112"/>
    </source>
</evidence>
<dbReference type="PANTHER" id="PTHR43711:SF1">
    <property type="entry name" value="HISTIDINE KINASE 1"/>
    <property type="match status" value="1"/>
</dbReference>
<dbReference type="InterPro" id="IPR036890">
    <property type="entry name" value="HATPase_C_sf"/>
</dbReference>
<dbReference type="OrthoDB" id="8887826at2"/>
<keyword evidence="4" id="KW-0808">Transferase</keyword>
<proteinExistence type="predicted"/>
<evidence type="ECO:0000256" key="2">
    <source>
        <dbReference type="ARBA" id="ARBA00012438"/>
    </source>
</evidence>
<dbReference type="Gene3D" id="3.30.450.20">
    <property type="entry name" value="PAS domain"/>
    <property type="match status" value="1"/>
</dbReference>